<evidence type="ECO:0000256" key="1">
    <source>
        <dbReference type="ARBA" id="ARBA00006623"/>
    </source>
</evidence>
<feature type="domain" description="Hikeshi-like N-terminal" evidence="2">
    <location>
        <begin position="15"/>
        <end position="150"/>
    </location>
</feature>
<protein>
    <submittedName>
        <fullName evidence="4">Overproducer of inositol protein 10 (OPI10) family protein</fullName>
    </submittedName>
</protein>
<reference evidence="4" key="1">
    <citation type="submission" date="2023-06" db="EMBL/GenBank/DDBJ databases">
        <title>Survivors Of The Sea: Transcriptome response of Skeletonema marinoi to long-term dormancy.</title>
        <authorList>
            <person name="Pinder M.I.M."/>
            <person name="Kourtchenko O."/>
            <person name="Robertson E.K."/>
            <person name="Larsson T."/>
            <person name="Maumus F."/>
            <person name="Osuna-Cruz C.M."/>
            <person name="Vancaester E."/>
            <person name="Stenow R."/>
            <person name="Vandepoele K."/>
            <person name="Ploug H."/>
            <person name="Bruchert V."/>
            <person name="Godhe A."/>
            <person name="Topel M."/>
        </authorList>
    </citation>
    <scope>NUCLEOTIDE SEQUENCE</scope>
    <source>
        <strain evidence="4">R05AC</strain>
    </source>
</reference>
<evidence type="ECO:0000259" key="3">
    <source>
        <dbReference type="Pfam" id="PF21057"/>
    </source>
</evidence>
<dbReference type="InterPro" id="IPR031318">
    <property type="entry name" value="OPI10"/>
</dbReference>
<dbReference type="PANTHER" id="PTHR12925:SF0">
    <property type="entry name" value="PROTEIN HIKESHI"/>
    <property type="match status" value="1"/>
</dbReference>
<gene>
    <name evidence="4" type="ORF">QTG54_012728</name>
</gene>
<dbReference type="GO" id="GO:0006606">
    <property type="term" value="P:protein import into nucleus"/>
    <property type="evidence" value="ECO:0007669"/>
    <property type="project" value="TreeGrafter"/>
</dbReference>
<dbReference type="InterPro" id="IPR008493">
    <property type="entry name" value="Hikeshi-like_N"/>
</dbReference>
<keyword evidence="5" id="KW-1185">Reference proteome</keyword>
<evidence type="ECO:0000313" key="4">
    <source>
        <dbReference type="EMBL" id="KAK1736706.1"/>
    </source>
</evidence>
<dbReference type="Proteomes" id="UP001224775">
    <property type="component" value="Unassembled WGS sequence"/>
</dbReference>
<dbReference type="GO" id="GO:0061608">
    <property type="term" value="F:nuclear import signal receptor activity"/>
    <property type="evidence" value="ECO:0007669"/>
    <property type="project" value="TreeGrafter"/>
</dbReference>
<dbReference type="InterPro" id="IPR048364">
    <property type="entry name" value="Hikeshi-like_C"/>
</dbReference>
<sequence>MNQAQQPSQVLGVLIPGGVVRTDFLQTDNSGTKFSLVLSGISGADIASISELVFFLLPGVNLPTDHGAMLYWQIISTTDQTSMDSTPFSDQGPTMTEFELVGAITNDRPSGSFRTGWATNETLSTAINSISSSITINLGVSIEHISSIKNIGAIKDNTTHVAKKIAVNLFNFMSSFDDGSGGGGNIVVPKNVFDRWLSRFEAKARVDPNFFMKDQS</sequence>
<dbReference type="Pfam" id="PF05603">
    <property type="entry name" value="Hikeshi-like_N"/>
    <property type="match status" value="1"/>
</dbReference>
<evidence type="ECO:0000313" key="5">
    <source>
        <dbReference type="Proteomes" id="UP001224775"/>
    </source>
</evidence>
<organism evidence="4 5">
    <name type="scientific">Skeletonema marinoi</name>
    <dbReference type="NCBI Taxonomy" id="267567"/>
    <lineage>
        <taxon>Eukaryota</taxon>
        <taxon>Sar</taxon>
        <taxon>Stramenopiles</taxon>
        <taxon>Ochrophyta</taxon>
        <taxon>Bacillariophyta</taxon>
        <taxon>Coscinodiscophyceae</taxon>
        <taxon>Thalassiosirophycidae</taxon>
        <taxon>Thalassiosirales</taxon>
        <taxon>Skeletonemataceae</taxon>
        <taxon>Skeletonema</taxon>
        <taxon>Skeletonema marinoi-dohrnii complex</taxon>
    </lineage>
</organism>
<name>A0AAD9D770_9STRA</name>
<dbReference type="Pfam" id="PF21057">
    <property type="entry name" value="Hikeshi-like_C"/>
    <property type="match status" value="1"/>
</dbReference>
<comment type="similarity">
    <text evidence="1">Belongs to the OPI10 family.</text>
</comment>
<proteinExistence type="inferred from homology"/>
<dbReference type="EMBL" id="JATAAI010000028">
    <property type="protein sequence ID" value="KAK1736706.1"/>
    <property type="molecule type" value="Genomic_DNA"/>
</dbReference>
<dbReference type="GO" id="GO:0005634">
    <property type="term" value="C:nucleus"/>
    <property type="evidence" value="ECO:0007669"/>
    <property type="project" value="TreeGrafter"/>
</dbReference>
<comment type="caution">
    <text evidence="4">The sequence shown here is derived from an EMBL/GenBank/DDBJ whole genome shotgun (WGS) entry which is preliminary data.</text>
</comment>
<evidence type="ECO:0000259" key="2">
    <source>
        <dbReference type="Pfam" id="PF05603"/>
    </source>
</evidence>
<dbReference type="PANTHER" id="PTHR12925">
    <property type="entry name" value="HIKESHI FAMILY MEMBER"/>
    <property type="match status" value="1"/>
</dbReference>
<feature type="domain" description="Hikeshi-like C-terminal" evidence="3">
    <location>
        <begin position="157"/>
        <end position="211"/>
    </location>
</feature>
<accession>A0AAD9D770</accession>
<dbReference type="AlphaFoldDB" id="A0AAD9D770"/>
<dbReference type="GO" id="GO:0005829">
    <property type="term" value="C:cytosol"/>
    <property type="evidence" value="ECO:0007669"/>
    <property type="project" value="TreeGrafter"/>
</dbReference>